<dbReference type="RefSeq" id="WP_019872876.1">
    <property type="nucleotide sequence ID" value="NZ_BAAAHE010000050.1"/>
</dbReference>
<name>A0ABN1HBE2_9ACTN</name>
<sequence length="90" mass="9693">MSEIVSPTDYSAALIPKDDHRTYLTVGGHEMDPGTPEETHYVVLGLTDQADTDESGRYLELSSYLLPDEARRLAALLIAQADAAAAASRS</sequence>
<proteinExistence type="predicted"/>
<dbReference type="EMBL" id="BAAAHE010000050">
    <property type="protein sequence ID" value="GAA0636599.1"/>
    <property type="molecule type" value="Genomic_DNA"/>
</dbReference>
<gene>
    <name evidence="1" type="ORF">GCM10009547_46120</name>
</gene>
<comment type="caution">
    <text evidence="1">The sequence shown here is derived from an EMBL/GenBank/DDBJ whole genome shotgun (WGS) entry which is preliminary data.</text>
</comment>
<reference evidence="1 2" key="1">
    <citation type="journal article" date="2019" name="Int. J. Syst. Evol. Microbiol.">
        <title>The Global Catalogue of Microorganisms (GCM) 10K type strain sequencing project: providing services to taxonomists for standard genome sequencing and annotation.</title>
        <authorList>
            <consortium name="The Broad Institute Genomics Platform"/>
            <consortium name="The Broad Institute Genome Sequencing Center for Infectious Disease"/>
            <person name="Wu L."/>
            <person name="Ma J."/>
        </authorList>
    </citation>
    <scope>NUCLEOTIDE SEQUENCE [LARGE SCALE GENOMIC DNA]</scope>
    <source>
        <strain evidence="1 2">JCM 10671</strain>
    </source>
</reference>
<evidence type="ECO:0008006" key="3">
    <source>
        <dbReference type="Google" id="ProtNLM"/>
    </source>
</evidence>
<accession>A0ABN1HBE2</accession>
<evidence type="ECO:0000313" key="2">
    <source>
        <dbReference type="Proteomes" id="UP001500957"/>
    </source>
</evidence>
<organism evidence="1 2">
    <name type="scientific">Sporichthya brevicatena</name>
    <dbReference type="NCBI Taxonomy" id="171442"/>
    <lineage>
        <taxon>Bacteria</taxon>
        <taxon>Bacillati</taxon>
        <taxon>Actinomycetota</taxon>
        <taxon>Actinomycetes</taxon>
        <taxon>Sporichthyales</taxon>
        <taxon>Sporichthyaceae</taxon>
        <taxon>Sporichthya</taxon>
    </lineage>
</organism>
<dbReference type="Proteomes" id="UP001500957">
    <property type="component" value="Unassembled WGS sequence"/>
</dbReference>
<evidence type="ECO:0000313" key="1">
    <source>
        <dbReference type="EMBL" id="GAA0636599.1"/>
    </source>
</evidence>
<protein>
    <recommendedName>
        <fullName evidence="3">Transcriptional regulator</fullName>
    </recommendedName>
</protein>
<keyword evidence="2" id="KW-1185">Reference proteome</keyword>